<dbReference type="EMBL" id="JNFP01000043">
    <property type="protein sequence ID" value="KIA61554.1"/>
    <property type="molecule type" value="Genomic_DNA"/>
</dbReference>
<sequence>MKLAFVAVLLGTMGSMTVATGVASAKAGAIVICDTKTKSGGASRVSATAEAPTRAEAVKLAMADVKRQLVAGETIVKCSTR</sequence>
<gene>
    <name evidence="2" type="ORF">FG87_30125</name>
</gene>
<organism evidence="2 3">
    <name type="scientific">Nocardia vulneris</name>
    <dbReference type="NCBI Taxonomy" id="1141657"/>
    <lineage>
        <taxon>Bacteria</taxon>
        <taxon>Bacillati</taxon>
        <taxon>Actinomycetota</taxon>
        <taxon>Actinomycetes</taxon>
        <taxon>Mycobacteriales</taxon>
        <taxon>Nocardiaceae</taxon>
        <taxon>Nocardia</taxon>
    </lineage>
</organism>
<dbReference type="Proteomes" id="UP000031364">
    <property type="component" value="Unassembled WGS sequence"/>
</dbReference>
<protein>
    <submittedName>
        <fullName evidence="2">Uncharacterized protein</fullName>
    </submittedName>
</protein>
<reference evidence="2 3" key="1">
    <citation type="journal article" date="2014" name="Int. J. Syst. Evol. Microbiol.">
        <title>Nocardia vulneris sp. nov., isolated from wounds of human patients in North America.</title>
        <authorList>
            <person name="Lasker B.A."/>
            <person name="Bell M."/>
            <person name="Klenk H.P."/>
            <person name="Sproer C."/>
            <person name="Schumann C."/>
            <person name="Schumann P."/>
            <person name="Brown J.M."/>
        </authorList>
    </citation>
    <scope>NUCLEOTIDE SEQUENCE [LARGE SCALE GENOMIC DNA]</scope>
    <source>
        <strain evidence="2 3">W9851</strain>
    </source>
</reference>
<comment type="caution">
    <text evidence="2">The sequence shown here is derived from an EMBL/GenBank/DDBJ whole genome shotgun (WGS) entry which is preliminary data.</text>
</comment>
<proteinExistence type="predicted"/>
<evidence type="ECO:0000256" key="1">
    <source>
        <dbReference type="SAM" id="SignalP"/>
    </source>
</evidence>
<evidence type="ECO:0000313" key="3">
    <source>
        <dbReference type="Proteomes" id="UP000031364"/>
    </source>
</evidence>
<evidence type="ECO:0000313" key="2">
    <source>
        <dbReference type="EMBL" id="KIA61554.1"/>
    </source>
</evidence>
<keyword evidence="1" id="KW-0732">Signal</keyword>
<feature type="signal peptide" evidence="1">
    <location>
        <begin position="1"/>
        <end position="18"/>
    </location>
</feature>
<keyword evidence="3" id="KW-1185">Reference proteome</keyword>
<accession>A0ABR4Z8C8</accession>
<name>A0ABR4Z8C8_9NOCA</name>
<feature type="chain" id="PRO_5045202431" evidence="1">
    <location>
        <begin position="19"/>
        <end position="81"/>
    </location>
</feature>